<comment type="caution">
    <text evidence="9">The sequence shown here is derived from an EMBL/GenBank/DDBJ whole genome shotgun (WGS) entry which is preliminary data.</text>
</comment>
<evidence type="ECO:0000313" key="9">
    <source>
        <dbReference type="EMBL" id="CAG5039947.1"/>
    </source>
</evidence>
<protein>
    <submittedName>
        <fullName evidence="9">(apollo) hypothetical protein</fullName>
    </submittedName>
</protein>
<dbReference type="GO" id="GO:0000398">
    <property type="term" value="P:mRNA splicing, via spliceosome"/>
    <property type="evidence" value="ECO:0007669"/>
    <property type="project" value="InterPro"/>
</dbReference>
<keyword evidence="3" id="KW-0863">Zinc-finger</keyword>
<dbReference type="AlphaFoldDB" id="A0A8S3XW86"/>
<dbReference type="GO" id="GO:0046540">
    <property type="term" value="C:U4/U6 x U5 tri-snRNP complex"/>
    <property type="evidence" value="ECO:0007669"/>
    <property type="project" value="TreeGrafter"/>
</dbReference>
<proteinExistence type="predicted"/>
<comment type="subcellular location">
    <subcellularLocation>
        <location evidence="1">Nucleus</location>
    </subcellularLocation>
</comment>
<evidence type="ECO:0000259" key="8">
    <source>
        <dbReference type="SMART" id="SM00451"/>
    </source>
</evidence>
<evidence type="ECO:0000313" key="10">
    <source>
        <dbReference type="Proteomes" id="UP000691718"/>
    </source>
</evidence>
<dbReference type="EMBL" id="CAJQZP010001342">
    <property type="protein sequence ID" value="CAG5039947.1"/>
    <property type="molecule type" value="Genomic_DNA"/>
</dbReference>
<sequence length="199" mass="23443">MSMRPDDHRRKWDKDEFERIAAERLKAELEEEDERLKKKAPPVKRELLKQRDYKVDLDSKLGKSVVITKNTPTSQSGGYYCNVCDCVVKDSINFLDHINGKKHQRNLGMSMKIERSTLDQVKARFSLNKRKLEEKKREYELDTRLREAAEEEARLKELRRERRRDKKRKLQETDEPDDTPAQSELAQIMGFSGFGGSKK</sequence>
<dbReference type="SMART" id="SM00451">
    <property type="entry name" value="ZnF_U1"/>
    <property type="match status" value="1"/>
</dbReference>
<evidence type="ECO:0000256" key="5">
    <source>
        <dbReference type="ARBA" id="ARBA00023125"/>
    </source>
</evidence>
<evidence type="ECO:0000256" key="4">
    <source>
        <dbReference type="ARBA" id="ARBA00022833"/>
    </source>
</evidence>
<name>A0A8S3XW86_PARAO</name>
<keyword evidence="2" id="KW-0479">Metal-binding</keyword>
<dbReference type="Proteomes" id="UP000691718">
    <property type="component" value="Unassembled WGS sequence"/>
</dbReference>
<gene>
    <name evidence="9" type="ORF">PAPOLLO_LOCUS21756</name>
</gene>
<dbReference type="OrthoDB" id="30343at2759"/>
<evidence type="ECO:0000256" key="1">
    <source>
        <dbReference type="ARBA" id="ARBA00004123"/>
    </source>
</evidence>
<dbReference type="InterPro" id="IPR003604">
    <property type="entry name" value="Matrin/U1-like-C_Znf_C2H2"/>
</dbReference>
<dbReference type="FunFam" id="3.30.160.60:FF:000282">
    <property type="entry name" value="Zinc finger, matrin-type 2"/>
    <property type="match status" value="1"/>
</dbReference>
<keyword evidence="10" id="KW-1185">Reference proteome</keyword>
<dbReference type="Pfam" id="PF12171">
    <property type="entry name" value="zf-C2H2_jaz"/>
    <property type="match status" value="1"/>
</dbReference>
<keyword evidence="6" id="KW-0539">Nucleus</keyword>
<organism evidence="9 10">
    <name type="scientific">Parnassius apollo</name>
    <name type="common">Apollo butterfly</name>
    <name type="synonym">Papilio apollo</name>
    <dbReference type="NCBI Taxonomy" id="110799"/>
    <lineage>
        <taxon>Eukaryota</taxon>
        <taxon>Metazoa</taxon>
        <taxon>Ecdysozoa</taxon>
        <taxon>Arthropoda</taxon>
        <taxon>Hexapoda</taxon>
        <taxon>Insecta</taxon>
        <taxon>Pterygota</taxon>
        <taxon>Neoptera</taxon>
        <taxon>Endopterygota</taxon>
        <taxon>Lepidoptera</taxon>
        <taxon>Glossata</taxon>
        <taxon>Ditrysia</taxon>
        <taxon>Papilionoidea</taxon>
        <taxon>Papilionidae</taxon>
        <taxon>Parnassiinae</taxon>
        <taxon>Parnassini</taxon>
        <taxon>Parnassius</taxon>
        <taxon>Parnassius</taxon>
    </lineage>
</organism>
<evidence type="ECO:0000256" key="3">
    <source>
        <dbReference type="ARBA" id="ARBA00022771"/>
    </source>
</evidence>
<evidence type="ECO:0000256" key="2">
    <source>
        <dbReference type="ARBA" id="ARBA00022723"/>
    </source>
</evidence>
<keyword evidence="5" id="KW-0238">DNA-binding</keyword>
<dbReference type="PANTHER" id="PTHR45986:SF1">
    <property type="entry name" value="ZINC FINGER MATRIN-TYPE PROTEIN 2"/>
    <property type="match status" value="1"/>
</dbReference>
<dbReference type="GO" id="GO:0003677">
    <property type="term" value="F:DNA binding"/>
    <property type="evidence" value="ECO:0007669"/>
    <property type="project" value="UniProtKB-KW"/>
</dbReference>
<keyword evidence="4" id="KW-0862">Zinc</keyword>
<evidence type="ECO:0000256" key="7">
    <source>
        <dbReference type="SAM" id="MobiDB-lite"/>
    </source>
</evidence>
<dbReference type="PANTHER" id="PTHR45986">
    <property type="entry name" value="ZINC FINGER MATRIN-TYPE PROTEIN 2"/>
    <property type="match status" value="1"/>
</dbReference>
<feature type="region of interest" description="Disordered" evidence="7">
    <location>
        <begin position="157"/>
        <end position="199"/>
    </location>
</feature>
<dbReference type="GO" id="GO:0005681">
    <property type="term" value="C:spliceosomal complex"/>
    <property type="evidence" value="ECO:0007669"/>
    <property type="project" value="InterPro"/>
</dbReference>
<reference evidence="9" key="1">
    <citation type="submission" date="2021-04" db="EMBL/GenBank/DDBJ databases">
        <authorList>
            <person name="Tunstrom K."/>
        </authorList>
    </citation>
    <scope>NUCLEOTIDE SEQUENCE</scope>
</reference>
<accession>A0A8S3XW86</accession>
<feature type="domain" description="U1-type" evidence="8">
    <location>
        <begin position="76"/>
        <end position="110"/>
    </location>
</feature>
<dbReference type="InterPro" id="IPR040107">
    <property type="entry name" value="Snu23"/>
</dbReference>
<evidence type="ECO:0000256" key="6">
    <source>
        <dbReference type="ARBA" id="ARBA00023242"/>
    </source>
</evidence>
<dbReference type="GO" id="GO:0008270">
    <property type="term" value="F:zinc ion binding"/>
    <property type="evidence" value="ECO:0007669"/>
    <property type="project" value="UniProtKB-KW"/>
</dbReference>
<dbReference type="InterPro" id="IPR022755">
    <property type="entry name" value="Znf_C2H2_jaz"/>
</dbReference>